<organism evidence="2 3">
    <name type="scientific">Thauera aminoaromatica</name>
    <dbReference type="NCBI Taxonomy" id="164330"/>
    <lineage>
        <taxon>Bacteria</taxon>
        <taxon>Pseudomonadati</taxon>
        <taxon>Pseudomonadota</taxon>
        <taxon>Betaproteobacteria</taxon>
        <taxon>Rhodocyclales</taxon>
        <taxon>Zoogloeaceae</taxon>
        <taxon>Thauera</taxon>
    </lineage>
</organism>
<dbReference type="EMBL" id="SSFD01000103">
    <property type="protein sequence ID" value="TXH86677.1"/>
    <property type="molecule type" value="Genomic_DNA"/>
</dbReference>
<evidence type="ECO:0000256" key="1">
    <source>
        <dbReference type="SAM" id="SignalP"/>
    </source>
</evidence>
<comment type="caution">
    <text evidence="2">The sequence shown here is derived from an EMBL/GenBank/DDBJ whole genome shotgun (WGS) entry which is preliminary data.</text>
</comment>
<dbReference type="Gene3D" id="2.40.50.320">
    <property type="entry name" value="Copper binding periplasmic protein CusF"/>
    <property type="match status" value="1"/>
</dbReference>
<dbReference type="Pfam" id="PF11604">
    <property type="entry name" value="CusF_Ec"/>
    <property type="match status" value="1"/>
</dbReference>
<dbReference type="Proteomes" id="UP000321192">
    <property type="component" value="Unassembled WGS sequence"/>
</dbReference>
<accession>A0A5C7SST4</accession>
<keyword evidence="1" id="KW-0732">Signal</keyword>
<proteinExistence type="predicted"/>
<evidence type="ECO:0000313" key="2">
    <source>
        <dbReference type="EMBL" id="TXH86677.1"/>
    </source>
</evidence>
<reference evidence="2 3" key="1">
    <citation type="submission" date="2018-09" db="EMBL/GenBank/DDBJ databases">
        <title>Metagenome Assembled Genomes from an Advanced Water Purification Facility.</title>
        <authorList>
            <person name="Stamps B.W."/>
            <person name="Spear J.R."/>
        </authorList>
    </citation>
    <scope>NUCLEOTIDE SEQUENCE [LARGE SCALE GENOMIC DNA]</scope>
    <source>
        <strain evidence="2">Bin_27_1</strain>
    </source>
</reference>
<dbReference type="InterPro" id="IPR021647">
    <property type="entry name" value="CusF_Ec"/>
</dbReference>
<dbReference type="RefSeq" id="WP_276657918.1">
    <property type="nucleotide sequence ID" value="NZ_SSFD01000103.1"/>
</dbReference>
<name>A0A5C7SST4_THASP</name>
<evidence type="ECO:0000313" key="3">
    <source>
        <dbReference type="Proteomes" id="UP000321192"/>
    </source>
</evidence>
<dbReference type="InterPro" id="IPR042230">
    <property type="entry name" value="CusF_sf"/>
</dbReference>
<dbReference type="AlphaFoldDB" id="A0A5C7SST4"/>
<feature type="chain" id="PRO_5022954152" evidence="1">
    <location>
        <begin position="20"/>
        <end position="118"/>
    </location>
</feature>
<gene>
    <name evidence="2" type="ORF">E6Q80_07235</name>
</gene>
<protein>
    <submittedName>
        <fullName evidence="2">Copper-binding protein</fullName>
    </submittedName>
</protein>
<sequence length="118" mass="12431">MKKHFIAIGALAVSLGIQAQTSAASDHASHHSAEASAASPQAAVPLTAGEVRRIDLAQTKVTLRHGPIVNLDMPAMTMVFQVADAQLLNNLSVGDKVRFAVEKQQGVFMVTALEKASE</sequence>
<feature type="signal peptide" evidence="1">
    <location>
        <begin position="1"/>
        <end position="19"/>
    </location>
</feature>